<dbReference type="Proteomes" id="UP001156389">
    <property type="component" value="Unassembled WGS sequence"/>
</dbReference>
<keyword evidence="1" id="KW-0732">Signal</keyword>
<evidence type="ECO:0008006" key="4">
    <source>
        <dbReference type="Google" id="ProtNLM"/>
    </source>
</evidence>
<protein>
    <recommendedName>
        <fullName evidence="4">DUF11 domain-containing protein</fullName>
    </recommendedName>
</protein>
<sequence length="465" mass="48216">MFRRTRHRRVVVLAPLLTTLVGGSLLASSAEADEPDGSGAGEQPVITVSVSHDDLGLPVPSSSPGPTHLSWGMQKTGEATARDVVITMDLTGIADFATTERDCPGDVCTFSPGDVSDPDNAGGILPLEVKPGAELGTSGELAISGSSSNGTVLDRTVRVTAGRADLVVNEPEDEKGVRPGTTLHDPVTVGNIGSLAADGVSLRLRSTAGLEYAQRYSNCVYGTGDDDVSYHLVNEAVCRFDTKVEPGKQYRLSEPVGLDVTNRALNELFDYRATPANGSAARAGGSEGTGPELTLVPDGAAPAQGEDQAMQVIDVDNTADLKAGGDRATGKPGQLVNLTASLRSRGPATVDVNQDDNQLGVMVDIPKGTKAVGIPEDCSPWSEDGPGQPAPGKPVYICYVHSPFAKGDVEHLTFGLKIKAGATGVSKGEVRATTVYDLGLPFDHNPSNNTARLKVKVKGAGSAAR</sequence>
<dbReference type="EMBL" id="JAJAGO010000023">
    <property type="protein sequence ID" value="MCT2594616.1"/>
    <property type="molecule type" value="Genomic_DNA"/>
</dbReference>
<organism evidence="2 3">
    <name type="scientific">Streptomyces gossypii</name>
    <dbReference type="NCBI Taxonomy" id="2883101"/>
    <lineage>
        <taxon>Bacteria</taxon>
        <taxon>Bacillati</taxon>
        <taxon>Actinomycetota</taxon>
        <taxon>Actinomycetes</taxon>
        <taxon>Kitasatosporales</taxon>
        <taxon>Streptomycetaceae</taxon>
        <taxon>Streptomyces</taxon>
    </lineage>
</organism>
<evidence type="ECO:0000313" key="2">
    <source>
        <dbReference type="EMBL" id="MCT2594616.1"/>
    </source>
</evidence>
<accession>A0ABT2K3E2</accession>
<evidence type="ECO:0000313" key="3">
    <source>
        <dbReference type="Proteomes" id="UP001156389"/>
    </source>
</evidence>
<dbReference type="RefSeq" id="WP_260221962.1">
    <property type="nucleotide sequence ID" value="NZ_JAJAGO010000023.1"/>
</dbReference>
<feature type="chain" id="PRO_5045800652" description="DUF11 domain-containing protein" evidence="1">
    <location>
        <begin position="33"/>
        <end position="465"/>
    </location>
</feature>
<reference evidence="2 3" key="1">
    <citation type="submission" date="2021-10" db="EMBL/GenBank/DDBJ databases">
        <title>Streptomyces gossypii sp. nov., isolated from soil collected from cotton field.</title>
        <authorList>
            <person name="Ge X."/>
            <person name="Chen X."/>
            <person name="Liu W."/>
        </authorList>
    </citation>
    <scope>NUCLEOTIDE SEQUENCE [LARGE SCALE GENOMIC DNA]</scope>
    <source>
        <strain evidence="2 3">N2-109</strain>
    </source>
</reference>
<proteinExistence type="predicted"/>
<keyword evidence="3" id="KW-1185">Reference proteome</keyword>
<evidence type="ECO:0000256" key="1">
    <source>
        <dbReference type="SAM" id="SignalP"/>
    </source>
</evidence>
<gene>
    <name evidence="2" type="ORF">LHJ74_32700</name>
</gene>
<comment type="caution">
    <text evidence="2">The sequence shown here is derived from an EMBL/GenBank/DDBJ whole genome shotgun (WGS) entry which is preliminary data.</text>
</comment>
<name>A0ABT2K3E2_9ACTN</name>
<feature type="signal peptide" evidence="1">
    <location>
        <begin position="1"/>
        <end position="32"/>
    </location>
</feature>